<dbReference type="EMBL" id="FNCG01000008">
    <property type="protein sequence ID" value="SDH28076.1"/>
    <property type="molecule type" value="Genomic_DNA"/>
</dbReference>
<accession>A0A1G8B4G0</accession>
<dbReference type="GO" id="GO:0016747">
    <property type="term" value="F:acyltransferase activity, transferring groups other than amino-acyl groups"/>
    <property type="evidence" value="ECO:0007669"/>
    <property type="project" value="InterPro"/>
</dbReference>
<dbReference type="Proteomes" id="UP000199705">
    <property type="component" value="Unassembled WGS sequence"/>
</dbReference>
<sequence>MIVIFKHFIVTIMELQGNEFLLRAWQPGDEASLQKHADNPKVSAFLRDRFPCPYTMEDALFWVNLAQNQQPLTNFAIVVNGEACGGIGVELFTDESRITAEIGYWLGEEHWGKGLATEAVKLVTTYAFEHFSLLRLEAGVYNRNTASMRVLEKAGYIQEAVLRRSVIKNGEVMDKYMYAIFKDEQLNSQDA</sequence>
<name>A0A1G8B4G0_9SPHI</name>
<keyword evidence="2" id="KW-0808">Transferase</keyword>
<protein>
    <submittedName>
        <fullName evidence="2">Protein N-acetyltransferase, RimJ/RimL family</fullName>
    </submittedName>
</protein>
<dbReference type="AlphaFoldDB" id="A0A1G8B4G0"/>
<dbReference type="Gene3D" id="3.40.630.30">
    <property type="match status" value="1"/>
</dbReference>
<keyword evidence="3" id="KW-1185">Reference proteome</keyword>
<gene>
    <name evidence="2" type="ORF">SAMN05192573_10875</name>
</gene>
<evidence type="ECO:0000259" key="1">
    <source>
        <dbReference type="PROSITE" id="PS51186"/>
    </source>
</evidence>
<dbReference type="RefSeq" id="WP_256337452.1">
    <property type="nucleotide sequence ID" value="NZ_FNCG01000008.1"/>
</dbReference>
<dbReference type="STRING" id="551996.SAMN05192573_10875"/>
<proteinExistence type="predicted"/>
<dbReference type="PANTHER" id="PTHR43328:SF1">
    <property type="entry name" value="N-ACETYLTRANSFERASE DOMAIN-CONTAINING PROTEIN"/>
    <property type="match status" value="1"/>
</dbReference>
<evidence type="ECO:0000313" key="2">
    <source>
        <dbReference type="EMBL" id="SDH28076.1"/>
    </source>
</evidence>
<dbReference type="InterPro" id="IPR016181">
    <property type="entry name" value="Acyl_CoA_acyltransferase"/>
</dbReference>
<dbReference type="InterPro" id="IPR000182">
    <property type="entry name" value="GNAT_dom"/>
</dbReference>
<dbReference type="PROSITE" id="PS51186">
    <property type="entry name" value="GNAT"/>
    <property type="match status" value="1"/>
</dbReference>
<reference evidence="3" key="1">
    <citation type="submission" date="2016-10" db="EMBL/GenBank/DDBJ databases">
        <authorList>
            <person name="Varghese N."/>
            <person name="Submissions S."/>
        </authorList>
    </citation>
    <scope>NUCLEOTIDE SEQUENCE [LARGE SCALE GENOMIC DNA]</scope>
    <source>
        <strain evidence="3">Gh-67</strain>
    </source>
</reference>
<organism evidence="2 3">
    <name type="scientific">Mucilaginibacter gossypii</name>
    <dbReference type="NCBI Taxonomy" id="551996"/>
    <lineage>
        <taxon>Bacteria</taxon>
        <taxon>Pseudomonadati</taxon>
        <taxon>Bacteroidota</taxon>
        <taxon>Sphingobacteriia</taxon>
        <taxon>Sphingobacteriales</taxon>
        <taxon>Sphingobacteriaceae</taxon>
        <taxon>Mucilaginibacter</taxon>
    </lineage>
</organism>
<evidence type="ECO:0000313" key="3">
    <source>
        <dbReference type="Proteomes" id="UP000199705"/>
    </source>
</evidence>
<feature type="domain" description="N-acetyltransferase" evidence="1">
    <location>
        <begin position="20"/>
        <end position="178"/>
    </location>
</feature>
<dbReference type="Pfam" id="PF13302">
    <property type="entry name" value="Acetyltransf_3"/>
    <property type="match status" value="1"/>
</dbReference>
<dbReference type="SUPFAM" id="SSF55729">
    <property type="entry name" value="Acyl-CoA N-acyltransferases (Nat)"/>
    <property type="match status" value="1"/>
</dbReference>
<dbReference type="PANTHER" id="PTHR43328">
    <property type="entry name" value="ACETYLTRANSFERASE-RELATED"/>
    <property type="match status" value="1"/>
</dbReference>